<evidence type="ECO:0000256" key="1">
    <source>
        <dbReference type="SAM" id="MobiDB-lite"/>
    </source>
</evidence>
<dbReference type="Pfam" id="PF04315">
    <property type="entry name" value="EpmC"/>
    <property type="match status" value="1"/>
</dbReference>
<proteinExistence type="predicted"/>
<name>A0A1H1NQD0_9GAMM</name>
<dbReference type="InterPro" id="IPR007411">
    <property type="entry name" value="EpmC"/>
</dbReference>
<sequence length="196" mass="21974">MQHHCDDLVTLFDRCFAGDFNTRLRGGFAEPEYLPADVVSPSHRIHFTRDYFRSALHEVAHWCVAGAERRLLPDFGYWYAPDGRTAGQQQAFEQVEVKPQALEWLFCVAAGHRFDVSTDNLSGEATDPEPFRAKVRAQVLSYLEAGLKERPARFVEALLAFYRPGATLSADSFPESGRTPLPGADPESSELQTRPS</sequence>
<accession>A0A1H1NQD0</accession>
<dbReference type="AlphaFoldDB" id="A0A1H1NQD0"/>
<dbReference type="STRING" id="472181.SAMN05216271_0937"/>
<evidence type="ECO:0008006" key="4">
    <source>
        <dbReference type="Google" id="ProtNLM"/>
    </source>
</evidence>
<dbReference type="EMBL" id="LT629763">
    <property type="protein sequence ID" value="SDS00519.1"/>
    <property type="molecule type" value="Genomic_DNA"/>
</dbReference>
<protein>
    <recommendedName>
        <fullName evidence="4">Elongation factor P hydroxylase</fullName>
    </recommendedName>
</protein>
<reference evidence="3" key="1">
    <citation type="submission" date="2016-10" db="EMBL/GenBank/DDBJ databases">
        <authorList>
            <person name="Varghese N."/>
            <person name="Submissions S."/>
        </authorList>
    </citation>
    <scope>NUCLEOTIDE SEQUENCE [LARGE SCALE GENOMIC DNA]</scope>
    <source>
        <strain evidence="3">JCM 14963</strain>
    </source>
</reference>
<evidence type="ECO:0000313" key="3">
    <source>
        <dbReference type="Proteomes" id="UP000243413"/>
    </source>
</evidence>
<gene>
    <name evidence="2" type="ORF">SAMN05216271_0937</name>
</gene>
<organism evidence="2 3">
    <name type="scientific">Halopseudomonas sabulinigri</name>
    <dbReference type="NCBI Taxonomy" id="472181"/>
    <lineage>
        <taxon>Bacteria</taxon>
        <taxon>Pseudomonadati</taxon>
        <taxon>Pseudomonadota</taxon>
        <taxon>Gammaproteobacteria</taxon>
        <taxon>Pseudomonadales</taxon>
        <taxon>Pseudomonadaceae</taxon>
        <taxon>Halopseudomonas</taxon>
    </lineage>
</organism>
<dbReference type="Proteomes" id="UP000243413">
    <property type="component" value="Chromosome I"/>
</dbReference>
<feature type="region of interest" description="Disordered" evidence="1">
    <location>
        <begin position="169"/>
        <end position="196"/>
    </location>
</feature>
<evidence type="ECO:0000313" key="2">
    <source>
        <dbReference type="EMBL" id="SDS00519.1"/>
    </source>
</evidence>
<dbReference type="OrthoDB" id="5298591at2"/>